<dbReference type="PANTHER" id="PTHR33336">
    <property type="entry name" value="QUINOL MONOOXYGENASE YGIN-RELATED"/>
    <property type="match status" value="1"/>
</dbReference>
<dbReference type="InterPro" id="IPR007138">
    <property type="entry name" value="ABM_dom"/>
</dbReference>
<dbReference type="SUPFAM" id="SSF54909">
    <property type="entry name" value="Dimeric alpha+beta barrel"/>
    <property type="match status" value="1"/>
</dbReference>
<dbReference type="GO" id="GO:0004497">
    <property type="term" value="F:monooxygenase activity"/>
    <property type="evidence" value="ECO:0007669"/>
    <property type="project" value="UniProtKB-KW"/>
</dbReference>
<accession>A0A949JPM7</accession>
<dbReference type="Pfam" id="PF03992">
    <property type="entry name" value="ABM"/>
    <property type="match status" value="1"/>
</dbReference>
<dbReference type="EMBL" id="JAELVF020000001">
    <property type="protein sequence ID" value="MBU7600009.1"/>
    <property type="molecule type" value="Genomic_DNA"/>
</dbReference>
<dbReference type="Gene3D" id="3.30.70.100">
    <property type="match status" value="1"/>
</dbReference>
<dbReference type="AlphaFoldDB" id="A0A949JPM7"/>
<keyword evidence="3" id="KW-1185">Reference proteome</keyword>
<dbReference type="InterPro" id="IPR011008">
    <property type="entry name" value="Dimeric_a/b-barrel"/>
</dbReference>
<dbReference type="InterPro" id="IPR050744">
    <property type="entry name" value="AI-2_Isomerase_LsrG"/>
</dbReference>
<dbReference type="PROSITE" id="PS51725">
    <property type="entry name" value="ABM"/>
    <property type="match status" value="1"/>
</dbReference>
<proteinExistence type="predicted"/>
<sequence>MIFITVKFPVKPEYAEQWLERVDAFTRATRAEPGNKWFEWSRSVDDSNTFVLVEAFEDDAAEAHVNSEHFRTAMTELRPLVSRTPDIVSTTIEGVDGWSRMGELAVD</sequence>
<protein>
    <submittedName>
        <fullName evidence="2">Antibiotic biosynthesis monooxygenase</fullName>
    </submittedName>
</protein>
<comment type="caution">
    <text evidence="2">The sequence shown here is derived from an EMBL/GenBank/DDBJ whole genome shotgun (WGS) entry which is preliminary data.</text>
</comment>
<dbReference type="PANTHER" id="PTHR33336:SF3">
    <property type="entry name" value="ABM DOMAIN-CONTAINING PROTEIN"/>
    <property type="match status" value="1"/>
</dbReference>
<reference evidence="2" key="1">
    <citation type="submission" date="2021-06" db="EMBL/GenBank/DDBJ databases">
        <title>Sequencing of actinobacteria type strains.</title>
        <authorList>
            <person name="Nguyen G.-S."/>
            <person name="Wentzel A."/>
        </authorList>
    </citation>
    <scope>NUCLEOTIDE SEQUENCE</scope>
    <source>
        <strain evidence="2">P38-E01</strain>
    </source>
</reference>
<dbReference type="RefSeq" id="WP_211040452.1">
    <property type="nucleotide sequence ID" value="NZ_JAELVF020000001.1"/>
</dbReference>
<keyword evidence="2" id="KW-0503">Monooxygenase</keyword>
<dbReference type="Proteomes" id="UP000694501">
    <property type="component" value="Unassembled WGS sequence"/>
</dbReference>
<organism evidence="2 3">
    <name type="scientific">Streptomyces tardus</name>
    <dbReference type="NCBI Taxonomy" id="2780544"/>
    <lineage>
        <taxon>Bacteria</taxon>
        <taxon>Bacillati</taxon>
        <taxon>Actinomycetota</taxon>
        <taxon>Actinomycetes</taxon>
        <taxon>Kitasatosporales</taxon>
        <taxon>Streptomycetaceae</taxon>
        <taxon>Streptomyces</taxon>
    </lineage>
</organism>
<evidence type="ECO:0000313" key="2">
    <source>
        <dbReference type="EMBL" id="MBU7600009.1"/>
    </source>
</evidence>
<evidence type="ECO:0000259" key="1">
    <source>
        <dbReference type="PROSITE" id="PS51725"/>
    </source>
</evidence>
<feature type="domain" description="ABM" evidence="1">
    <location>
        <begin position="2"/>
        <end position="92"/>
    </location>
</feature>
<name>A0A949JPM7_9ACTN</name>
<gene>
    <name evidence="2" type="ORF">JGS22_020835</name>
</gene>
<keyword evidence="2" id="KW-0560">Oxidoreductase</keyword>
<evidence type="ECO:0000313" key="3">
    <source>
        <dbReference type="Proteomes" id="UP000694501"/>
    </source>
</evidence>